<dbReference type="AlphaFoldDB" id="A0A5C8Z6C0"/>
<dbReference type="Proteomes" id="UP000321234">
    <property type="component" value="Unassembled WGS sequence"/>
</dbReference>
<comment type="subcellular location">
    <subcellularLocation>
        <location evidence="1">Cell membrane</location>
        <topology evidence="1">Multi-pass membrane protein</topology>
    </subcellularLocation>
</comment>
<dbReference type="InterPro" id="IPR036259">
    <property type="entry name" value="MFS_trans_sf"/>
</dbReference>
<dbReference type="GO" id="GO:0022857">
    <property type="term" value="F:transmembrane transporter activity"/>
    <property type="evidence" value="ECO:0007669"/>
    <property type="project" value="InterPro"/>
</dbReference>
<keyword evidence="4 6" id="KW-1133">Transmembrane helix</keyword>
<feature type="transmembrane region" description="Helical" evidence="6">
    <location>
        <begin position="262"/>
        <end position="284"/>
    </location>
</feature>
<accession>A0A5C8Z6C0</accession>
<feature type="transmembrane region" description="Helical" evidence="6">
    <location>
        <begin position="290"/>
        <end position="310"/>
    </location>
</feature>
<feature type="domain" description="Major facilitator superfamily (MFS) profile" evidence="7">
    <location>
        <begin position="17"/>
        <end position="433"/>
    </location>
</feature>
<dbReference type="EMBL" id="VKAC01000011">
    <property type="protein sequence ID" value="TXR52833.1"/>
    <property type="molecule type" value="Genomic_DNA"/>
</dbReference>
<feature type="transmembrane region" description="Helical" evidence="6">
    <location>
        <begin position="146"/>
        <end position="167"/>
    </location>
</feature>
<evidence type="ECO:0000256" key="5">
    <source>
        <dbReference type="ARBA" id="ARBA00023136"/>
    </source>
</evidence>
<gene>
    <name evidence="8" type="ORF">FMM08_17100</name>
</gene>
<feature type="transmembrane region" description="Helical" evidence="6">
    <location>
        <begin position="344"/>
        <end position="367"/>
    </location>
</feature>
<comment type="caution">
    <text evidence="8">The sequence shown here is derived from an EMBL/GenBank/DDBJ whole genome shotgun (WGS) entry which is preliminary data.</text>
</comment>
<feature type="transmembrane region" description="Helical" evidence="6">
    <location>
        <begin position="379"/>
        <end position="398"/>
    </location>
</feature>
<protein>
    <submittedName>
        <fullName evidence="8">MFS transporter</fullName>
    </submittedName>
</protein>
<feature type="transmembrane region" description="Helical" evidence="6">
    <location>
        <begin position="20"/>
        <end position="42"/>
    </location>
</feature>
<evidence type="ECO:0000259" key="7">
    <source>
        <dbReference type="PROSITE" id="PS50850"/>
    </source>
</evidence>
<dbReference type="InterPro" id="IPR005828">
    <property type="entry name" value="MFS_sugar_transport-like"/>
</dbReference>
<evidence type="ECO:0000256" key="6">
    <source>
        <dbReference type="SAM" id="Phobius"/>
    </source>
</evidence>
<evidence type="ECO:0000256" key="3">
    <source>
        <dbReference type="ARBA" id="ARBA00022692"/>
    </source>
</evidence>
<dbReference type="Gene3D" id="1.20.1250.20">
    <property type="entry name" value="MFS general substrate transporter like domains"/>
    <property type="match status" value="1"/>
</dbReference>
<dbReference type="GO" id="GO:0005886">
    <property type="term" value="C:plasma membrane"/>
    <property type="evidence" value="ECO:0007669"/>
    <property type="project" value="UniProtKB-SubCell"/>
</dbReference>
<feature type="transmembrane region" description="Helical" evidence="6">
    <location>
        <begin position="404"/>
        <end position="430"/>
    </location>
</feature>
<dbReference type="OrthoDB" id="9787026at2"/>
<keyword evidence="3 6" id="KW-0812">Transmembrane</keyword>
<dbReference type="InterPro" id="IPR005829">
    <property type="entry name" value="Sugar_transporter_CS"/>
</dbReference>
<dbReference type="Pfam" id="PF00083">
    <property type="entry name" value="Sugar_tr"/>
    <property type="match status" value="1"/>
</dbReference>
<organism evidence="8 9">
    <name type="scientific">Quadrisphaera setariae</name>
    <dbReference type="NCBI Taxonomy" id="2593304"/>
    <lineage>
        <taxon>Bacteria</taxon>
        <taxon>Bacillati</taxon>
        <taxon>Actinomycetota</taxon>
        <taxon>Actinomycetes</taxon>
        <taxon>Kineosporiales</taxon>
        <taxon>Kineosporiaceae</taxon>
        <taxon>Quadrisphaera</taxon>
    </lineage>
</organism>
<feature type="transmembrane region" description="Helical" evidence="6">
    <location>
        <begin position="82"/>
        <end position="100"/>
    </location>
</feature>
<feature type="transmembrane region" description="Helical" evidence="6">
    <location>
        <begin position="173"/>
        <end position="192"/>
    </location>
</feature>
<dbReference type="PROSITE" id="PS00216">
    <property type="entry name" value="SUGAR_TRANSPORT_1"/>
    <property type="match status" value="1"/>
</dbReference>
<sequence length="454" mass="47635">MASRLDLTRWRHTHTRIATALGIGWMLDAFEVQIIGSVIPGIQSEFGLGADQAVTINVVWFLGIAVGALGFGWLADRVGRKRLFVATLLVYSIAAVASAAAPTYEVFVVLRFITALGVGGEYSAITSAISEFTPARSRGLSNGLVMTFWALGGILSSLVSILVISTFGLTWRYTLLFGVVSAVYGLLARRLVPESPRWLASRGRLAEADAVVVEITGQTSPDGYVLPPSRARGRGALTELWQHHRSKLFFGMALDFSEAAGYYGLFTAMSVFVFSSASGAVPISDAALPWYFLVANVGALAGGVLVAWALDALGRRPSVVISYSGAALSMLGCAAAAATGSRGLVLAAFTVAAFFATCAWVSAYPTFSEQFPTHLRATGVGASVGVGRMGAVIGQVLLAEVALVFSVTSMFVLLAAFWLIGAAAGVTWFVKGNEARGVTLGDLELDRVPATSGA</sequence>
<keyword evidence="9" id="KW-1185">Reference proteome</keyword>
<name>A0A5C8Z6C0_9ACTN</name>
<reference evidence="8 9" key="1">
    <citation type="submission" date="2019-07" db="EMBL/GenBank/DDBJ databases">
        <title>Quadrisphaera sp. strain DD2A genome sequencing and assembly.</title>
        <authorList>
            <person name="Kim I."/>
        </authorList>
    </citation>
    <scope>NUCLEOTIDE SEQUENCE [LARGE SCALE GENOMIC DNA]</scope>
    <source>
        <strain evidence="8 9">DD2A</strain>
    </source>
</reference>
<dbReference type="RefSeq" id="WP_147927600.1">
    <property type="nucleotide sequence ID" value="NZ_VKAC01000011.1"/>
</dbReference>
<evidence type="ECO:0000313" key="9">
    <source>
        <dbReference type="Proteomes" id="UP000321234"/>
    </source>
</evidence>
<feature type="transmembrane region" description="Helical" evidence="6">
    <location>
        <begin position="106"/>
        <end position="125"/>
    </location>
</feature>
<proteinExistence type="predicted"/>
<keyword evidence="2" id="KW-0813">Transport</keyword>
<keyword evidence="5 6" id="KW-0472">Membrane</keyword>
<dbReference type="SUPFAM" id="SSF103473">
    <property type="entry name" value="MFS general substrate transporter"/>
    <property type="match status" value="1"/>
</dbReference>
<dbReference type="PANTHER" id="PTHR23511:SF34">
    <property type="entry name" value="SYNAPTIC VESICLE GLYCOPROTEIN 2"/>
    <property type="match status" value="1"/>
</dbReference>
<dbReference type="InterPro" id="IPR020846">
    <property type="entry name" value="MFS_dom"/>
</dbReference>
<evidence type="ECO:0000256" key="2">
    <source>
        <dbReference type="ARBA" id="ARBA00022448"/>
    </source>
</evidence>
<evidence type="ECO:0000256" key="1">
    <source>
        <dbReference type="ARBA" id="ARBA00004651"/>
    </source>
</evidence>
<evidence type="ECO:0000256" key="4">
    <source>
        <dbReference type="ARBA" id="ARBA00022989"/>
    </source>
</evidence>
<feature type="transmembrane region" description="Helical" evidence="6">
    <location>
        <begin position="54"/>
        <end position="75"/>
    </location>
</feature>
<dbReference type="PROSITE" id="PS50850">
    <property type="entry name" value="MFS"/>
    <property type="match status" value="1"/>
</dbReference>
<feature type="transmembrane region" description="Helical" evidence="6">
    <location>
        <begin position="319"/>
        <end position="338"/>
    </location>
</feature>
<dbReference type="PANTHER" id="PTHR23511">
    <property type="entry name" value="SYNAPTIC VESICLE GLYCOPROTEIN 2"/>
    <property type="match status" value="1"/>
</dbReference>
<evidence type="ECO:0000313" key="8">
    <source>
        <dbReference type="EMBL" id="TXR52833.1"/>
    </source>
</evidence>